<dbReference type="KEGG" id="fcy:FRACYDRAFT_254545"/>
<keyword evidence="1" id="KW-0812">Transmembrane</keyword>
<name>A0A1E7EKX7_9STRA</name>
<dbReference type="OrthoDB" id="10669801at2759"/>
<dbReference type="InParanoid" id="A0A1E7EKX7"/>
<dbReference type="Proteomes" id="UP000095751">
    <property type="component" value="Unassembled WGS sequence"/>
</dbReference>
<dbReference type="AlphaFoldDB" id="A0A1E7EKX7"/>
<sequence>MWTRKILRKKKKYWEFIFLVMGSLDTCMIVNGLRSISNIMGSLDTCMIVNGLRSISNTAHFRGTAIVTSDTDFDTQRQELLQYYPHATVSNIKLINKCTEDVTVDGWPSIGANGGTFSPSGPMVPTNPFSQAGTRLSYWYTSAEDSTYSVIELNLSKAERGSYFGPNTEIGHISFSDYDGFSIASQLKAMNRDGSPACLDSGMKTTYLPPTKQVDGTFACPYSLKPIHNSLCASSDYKKTNQVIKDHSWAWNPDYSWTKDYFTSEQTRPNGGNTAAVNYWCEDRVCENLPTYPQPVGALIYCFSDIIDTVEITFCPSNEGSFFEN</sequence>
<reference evidence="2 3" key="1">
    <citation type="submission" date="2016-09" db="EMBL/GenBank/DDBJ databases">
        <title>Extensive genetic diversity and differential bi-allelic expression allows diatom success in the polar Southern Ocean.</title>
        <authorList>
            <consortium name="DOE Joint Genome Institute"/>
            <person name="Mock T."/>
            <person name="Otillar R.P."/>
            <person name="Strauss J."/>
            <person name="Dupont C."/>
            <person name="Frickenhaus S."/>
            <person name="Maumus F."/>
            <person name="Mcmullan M."/>
            <person name="Sanges R."/>
            <person name="Schmutz J."/>
            <person name="Toseland A."/>
            <person name="Valas R."/>
            <person name="Veluchamy A."/>
            <person name="Ward B.J."/>
            <person name="Allen A."/>
            <person name="Barry K."/>
            <person name="Falciatore A."/>
            <person name="Ferrante M."/>
            <person name="Fortunato A.E."/>
            <person name="Gloeckner G."/>
            <person name="Gruber A."/>
            <person name="Hipkin R."/>
            <person name="Janech M."/>
            <person name="Kroth P."/>
            <person name="Leese F."/>
            <person name="Lindquist E."/>
            <person name="Lyon B.R."/>
            <person name="Martin J."/>
            <person name="Mayer C."/>
            <person name="Parker M."/>
            <person name="Quesneville H."/>
            <person name="Raymond J."/>
            <person name="Uhlig C."/>
            <person name="Valentin K.U."/>
            <person name="Worden A.Z."/>
            <person name="Armbrust E.V."/>
            <person name="Bowler C."/>
            <person name="Green B."/>
            <person name="Moulton V."/>
            <person name="Van Oosterhout C."/>
            <person name="Grigoriev I."/>
        </authorList>
    </citation>
    <scope>NUCLEOTIDE SEQUENCE [LARGE SCALE GENOMIC DNA]</scope>
    <source>
        <strain evidence="2 3">CCMP1102</strain>
    </source>
</reference>
<keyword evidence="3" id="KW-1185">Reference proteome</keyword>
<proteinExistence type="predicted"/>
<protein>
    <submittedName>
        <fullName evidence="2">Uncharacterized protein</fullName>
    </submittedName>
</protein>
<accession>A0A1E7EKX7</accession>
<gene>
    <name evidence="2" type="ORF">FRACYDRAFT_254545</name>
</gene>
<keyword evidence="1" id="KW-1133">Transmembrane helix</keyword>
<feature type="transmembrane region" description="Helical" evidence="1">
    <location>
        <begin position="12"/>
        <end position="33"/>
    </location>
</feature>
<evidence type="ECO:0000313" key="2">
    <source>
        <dbReference type="EMBL" id="OEU06525.1"/>
    </source>
</evidence>
<evidence type="ECO:0000256" key="1">
    <source>
        <dbReference type="SAM" id="Phobius"/>
    </source>
</evidence>
<keyword evidence="1" id="KW-0472">Membrane</keyword>
<organism evidence="2 3">
    <name type="scientific">Fragilariopsis cylindrus CCMP1102</name>
    <dbReference type="NCBI Taxonomy" id="635003"/>
    <lineage>
        <taxon>Eukaryota</taxon>
        <taxon>Sar</taxon>
        <taxon>Stramenopiles</taxon>
        <taxon>Ochrophyta</taxon>
        <taxon>Bacillariophyta</taxon>
        <taxon>Bacillariophyceae</taxon>
        <taxon>Bacillariophycidae</taxon>
        <taxon>Bacillariales</taxon>
        <taxon>Bacillariaceae</taxon>
        <taxon>Fragilariopsis</taxon>
    </lineage>
</organism>
<dbReference type="EMBL" id="KV784408">
    <property type="protein sequence ID" value="OEU06525.1"/>
    <property type="molecule type" value="Genomic_DNA"/>
</dbReference>
<evidence type="ECO:0000313" key="3">
    <source>
        <dbReference type="Proteomes" id="UP000095751"/>
    </source>
</evidence>